<feature type="domain" description="RNA polymerase Rpb1" evidence="7">
    <location>
        <begin position="34"/>
        <end position="179"/>
    </location>
</feature>
<dbReference type="GO" id="GO:0003899">
    <property type="term" value="F:DNA-directed RNA polymerase activity"/>
    <property type="evidence" value="ECO:0007669"/>
    <property type="project" value="UniProtKB-EC"/>
</dbReference>
<dbReference type="InterPro" id="IPR042102">
    <property type="entry name" value="RNA_pol_Rpb1_3_sf"/>
</dbReference>
<evidence type="ECO:0000259" key="7">
    <source>
        <dbReference type="Pfam" id="PF04983"/>
    </source>
</evidence>
<dbReference type="EMBL" id="DQ020650">
    <property type="protein sequence ID" value="AAY89356.1"/>
    <property type="molecule type" value="mRNA"/>
</dbReference>
<dbReference type="Gene3D" id="1.10.132.30">
    <property type="match status" value="1"/>
</dbReference>
<dbReference type="InterPro" id="IPR007083">
    <property type="entry name" value="RNA_pol_Rpb1_4"/>
</dbReference>
<gene>
    <name evidence="9" type="primary">RPD1</name>
</gene>
<name>Q1L5Y0_9EMBR</name>
<evidence type="ECO:0000313" key="9">
    <source>
        <dbReference type="EMBL" id="AAY89356.1"/>
    </source>
</evidence>
<reference evidence="9" key="1">
    <citation type="journal article" date="2007" name="J. Mol. Evol.">
        <title>A multistep process gave rise to RNA polymerase IV of land plants.</title>
        <authorList>
            <person name="Luo J."/>
            <person name="Hall B.D."/>
        </authorList>
    </citation>
    <scope>NUCLEOTIDE SEQUENCE</scope>
</reference>
<evidence type="ECO:0000256" key="6">
    <source>
        <dbReference type="ARBA" id="ARBA00048552"/>
    </source>
</evidence>
<evidence type="ECO:0000259" key="8">
    <source>
        <dbReference type="Pfam" id="PF05000"/>
    </source>
</evidence>
<dbReference type="Gene3D" id="2.40.40.20">
    <property type="match status" value="1"/>
</dbReference>
<keyword evidence="2" id="KW-0240">DNA-directed RNA polymerase</keyword>
<dbReference type="InterPro" id="IPR045867">
    <property type="entry name" value="DNA-dir_RpoC_beta_prime"/>
</dbReference>
<dbReference type="AlphaFoldDB" id="Q1L5Y0"/>
<feature type="non-terminal residue" evidence="9">
    <location>
        <position position="397"/>
    </location>
</feature>
<dbReference type="Pfam" id="PF05000">
    <property type="entry name" value="RNA_pol_Rpb1_4"/>
    <property type="match status" value="1"/>
</dbReference>
<dbReference type="GO" id="GO:0006351">
    <property type="term" value="P:DNA-templated transcription"/>
    <property type="evidence" value="ECO:0007669"/>
    <property type="project" value="InterPro"/>
</dbReference>
<feature type="non-terminal residue" evidence="9">
    <location>
        <position position="1"/>
    </location>
</feature>
<dbReference type="InterPro" id="IPR038120">
    <property type="entry name" value="Rpb1_funnel_sf"/>
</dbReference>
<keyword evidence="3" id="KW-0808">Transferase</keyword>
<keyword evidence="4" id="KW-0548">Nucleotidyltransferase</keyword>
<dbReference type="GO" id="GO:0003677">
    <property type="term" value="F:DNA binding"/>
    <property type="evidence" value="ECO:0007669"/>
    <property type="project" value="InterPro"/>
</dbReference>
<organism evidence="9">
    <name type="scientific">Anthoceros sp. JL-2005</name>
    <dbReference type="NCBI Taxonomy" id="333362"/>
    <lineage>
        <taxon>Eukaryota</taxon>
        <taxon>Viridiplantae</taxon>
        <taxon>Streptophyta</taxon>
        <taxon>Embryophyta</taxon>
        <taxon>Anthocerotophyta</taxon>
        <taxon>Anthocerotopsida</taxon>
        <taxon>Anthocerotidae</taxon>
        <taxon>Anthocerotales</taxon>
        <taxon>Anthocerotaceae</taxon>
        <taxon>Anthoceros</taxon>
    </lineage>
</organism>
<dbReference type="Pfam" id="PF04983">
    <property type="entry name" value="RNA_pol_Rpb1_3"/>
    <property type="match status" value="1"/>
</dbReference>
<proteinExistence type="evidence at transcript level"/>
<dbReference type="InterPro" id="IPR007066">
    <property type="entry name" value="RNA_pol_Rpb1_3"/>
</dbReference>
<dbReference type="PANTHER" id="PTHR19376:SF36">
    <property type="entry name" value="DNA-DIRECTED RNA POLYMERASE IV SUBUNIT 1"/>
    <property type="match status" value="1"/>
</dbReference>
<dbReference type="GO" id="GO:0000428">
    <property type="term" value="C:DNA-directed RNA polymerase complex"/>
    <property type="evidence" value="ECO:0007669"/>
    <property type="project" value="UniProtKB-KW"/>
</dbReference>
<sequence>PYNADFDGDCFSVFVPQSLPSIVECHELMTVEQQLINPQCGQPIVSLTQDTLLGAHLLVQGDVFLTRDYVGTLALLGSSKVAIPAIYKSPQGPRWTGKQVFGMTLPPTLKYQGGGVDIVDGEILDSDDGSKWLNSSVTGLVKAIYTEAGPAVTLSHLDAIQSMANWWLSQRGFSVGLSDFMVAPDSTRKTMLKEIGDQLDMAITYASREQLISDPFIPRSKRNLNVKSNDTTFTKRSAAKVKALQSLGVAKFQSLFSRRIEYVIMRHIRPDNSLLAMVRAGSKGSMGKLVQQAGCLGLHLHKGDEVLPCRLGRPFTTEGQSLKFSVQDLPGHWEATGLIRRSLVDGLRPKEFYVQAMCSRSSTPSYGLELPNKIFKSLMLFMRDMYLAYDGTVRNSR</sequence>
<evidence type="ECO:0000256" key="5">
    <source>
        <dbReference type="ARBA" id="ARBA00023163"/>
    </source>
</evidence>
<accession>Q1L5Y0</accession>
<evidence type="ECO:0000256" key="3">
    <source>
        <dbReference type="ARBA" id="ARBA00022679"/>
    </source>
</evidence>
<dbReference type="EC" id="2.7.7.6" evidence="1"/>
<comment type="catalytic activity">
    <reaction evidence="6">
        <text>RNA(n) + a ribonucleoside 5'-triphosphate = RNA(n+1) + diphosphate</text>
        <dbReference type="Rhea" id="RHEA:21248"/>
        <dbReference type="Rhea" id="RHEA-COMP:14527"/>
        <dbReference type="Rhea" id="RHEA-COMP:17342"/>
        <dbReference type="ChEBI" id="CHEBI:33019"/>
        <dbReference type="ChEBI" id="CHEBI:61557"/>
        <dbReference type="ChEBI" id="CHEBI:140395"/>
        <dbReference type="EC" id="2.7.7.6"/>
    </reaction>
</comment>
<feature type="domain" description="RNA polymerase Rpb1" evidence="8">
    <location>
        <begin position="253"/>
        <end position="305"/>
    </location>
</feature>
<dbReference type="PANTHER" id="PTHR19376">
    <property type="entry name" value="DNA-DIRECTED RNA POLYMERASE"/>
    <property type="match status" value="1"/>
</dbReference>
<evidence type="ECO:0000256" key="1">
    <source>
        <dbReference type="ARBA" id="ARBA00012418"/>
    </source>
</evidence>
<protein>
    <recommendedName>
        <fullName evidence="1">DNA-directed RNA polymerase</fullName>
        <ecNumber evidence="1">2.7.7.6</ecNumber>
    </recommendedName>
</protein>
<evidence type="ECO:0000256" key="4">
    <source>
        <dbReference type="ARBA" id="ARBA00022695"/>
    </source>
</evidence>
<dbReference type="SUPFAM" id="SSF64484">
    <property type="entry name" value="beta and beta-prime subunits of DNA dependent RNA-polymerase"/>
    <property type="match status" value="1"/>
</dbReference>
<keyword evidence="5" id="KW-0804">Transcription</keyword>
<evidence type="ECO:0000256" key="2">
    <source>
        <dbReference type="ARBA" id="ARBA00022478"/>
    </source>
</evidence>
<dbReference type="Gene3D" id="1.10.274.100">
    <property type="entry name" value="RNA polymerase Rpb1, domain 3"/>
    <property type="match status" value="1"/>
</dbReference>